<evidence type="ECO:0000256" key="1">
    <source>
        <dbReference type="ARBA" id="ARBA00023015"/>
    </source>
</evidence>
<dbReference type="InterPro" id="IPR011991">
    <property type="entry name" value="ArsR-like_HTH"/>
</dbReference>
<protein>
    <submittedName>
        <fullName evidence="6">Helix-turn-helix transcriptional regulator</fullName>
    </submittedName>
</protein>
<dbReference type="CDD" id="cd00090">
    <property type="entry name" value="HTH_ARSR"/>
    <property type="match status" value="1"/>
</dbReference>
<dbReference type="PROSITE" id="PS51118">
    <property type="entry name" value="HTH_HXLR"/>
    <property type="match status" value="1"/>
</dbReference>
<dbReference type="RefSeq" id="WP_186886447.1">
    <property type="nucleotide sequence ID" value="NZ_JACONZ010000001.1"/>
</dbReference>
<accession>A0A923KX56</accession>
<evidence type="ECO:0000256" key="2">
    <source>
        <dbReference type="ARBA" id="ARBA00023125"/>
    </source>
</evidence>
<evidence type="ECO:0000256" key="3">
    <source>
        <dbReference type="ARBA" id="ARBA00023163"/>
    </source>
</evidence>
<comment type="caution">
    <text evidence="6">The sequence shown here is derived from an EMBL/GenBank/DDBJ whole genome shotgun (WGS) entry which is preliminary data.</text>
</comment>
<keyword evidence="3" id="KW-0804">Transcription</keyword>
<name>A0A923KX56_9FIRM</name>
<sequence>METQNLPACPVETTLTLIGDKWKVLILRDLMGGTRRFGELKRSIGKVSQKVLTAQLRAMEESGLLLRKVYAEVPPRVEYTLTDTGYSLKPILDAMWSWGEDYKKKNAPSQHDAQKEAGRPQAEQNGAKADKTPDSPFL</sequence>
<dbReference type="Gene3D" id="1.10.10.10">
    <property type="entry name" value="Winged helix-like DNA-binding domain superfamily/Winged helix DNA-binding domain"/>
    <property type="match status" value="1"/>
</dbReference>
<dbReference type="InterPro" id="IPR036390">
    <property type="entry name" value="WH_DNA-bd_sf"/>
</dbReference>
<gene>
    <name evidence="6" type="ORF">H8S23_00975</name>
</gene>
<dbReference type="InterPro" id="IPR002577">
    <property type="entry name" value="HTH_HxlR"/>
</dbReference>
<dbReference type="PANTHER" id="PTHR33204:SF37">
    <property type="entry name" value="HTH-TYPE TRANSCRIPTIONAL REGULATOR YODB"/>
    <property type="match status" value="1"/>
</dbReference>
<keyword evidence="7" id="KW-1185">Reference proteome</keyword>
<dbReference type="AlphaFoldDB" id="A0A923KX56"/>
<dbReference type="InterPro" id="IPR036388">
    <property type="entry name" value="WH-like_DNA-bd_sf"/>
</dbReference>
<keyword evidence="2" id="KW-0238">DNA-binding</keyword>
<dbReference type="EMBL" id="JACONZ010000001">
    <property type="protein sequence ID" value="MBC5580074.1"/>
    <property type="molecule type" value="Genomic_DNA"/>
</dbReference>
<organism evidence="6 7">
    <name type="scientific">Anaerofilum hominis</name>
    <dbReference type="NCBI Taxonomy" id="2763016"/>
    <lineage>
        <taxon>Bacteria</taxon>
        <taxon>Bacillati</taxon>
        <taxon>Bacillota</taxon>
        <taxon>Clostridia</taxon>
        <taxon>Eubacteriales</taxon>
        <taxon>Oscillospiraceae</taxon>
        <taxon>Anaerofilum</taxon>
    </lineage>
</organism>
<reference evidence="6" key="1">
    <citation type="submission" date="2020-08" db="EMBL/GenBank/DDBJ databases">
        <title>Genome public.</title>
        <authorList>
            <person name="Liu C."/>
            <person name="Sun Q."/>
        </authorList>
    </citation>
    <scope>NUCLEOTIDE SEQUENCE</scope>
    <source>
        <strain evidence="6">BX8</strain>
    </source>
</reference>
<dbReference type="Pfam" id="PF01638">
    <property type="entry name" value="HxlR"/>
    <property type="match status" value="1"/>
</dbReference>
<keyword evidence="1" id="KW-0805">Transcription regulation</keyword>
<evidence type="ECO:0000313" key="7">
    <source>
        <dbReference type="Proteomes" id="UP000659630"/>
    </source>
</evidence>
<evidence type="ECO:0000313" key="6">
    <source>
        <dbReference type="EMBL" id="MBC5580074.1"/>
    </source>
</evidence>
<dbReference type="GO" id="GO:0003677">
    <property type="term" value="F:DNA binding"/>
    <property type="evidence" value="ECO:0007669"/>
    <property type="project" value="UniProtKB-KW"/>
</dbReference>
<evidence type="ECO:0000256" key="4">
    <source>
        <dbReference type="SAM" id="MobiDB-lite"/>
    </source>
</evidence>
<dbReference type="Proteomes" id="UP000659630">
    <property type="component" value="Unassembled WGS sequence"/>
</dbReference>
<dbReference type="SUPFAM" id="SSF46785">
    <property type="entry name" value="Winged helix' DNA-binding domain"/>
    <property type="match status" value="1"/>
</dbReference>
<dbReference type="PANTHER" id="PTHR33204">
    <property type="entry name" value="TRANSCRIPTIONAL REGULATOR, MARR FAMILY"/>
    <property type="match status" value="1"/>
</dbReference>
<feature type="domain" description="HTH hxlR-type" evidence="5">
    <location>
        <begin position="9"/>
        <end position="107"/>
    </location>
</feature>
<evidence type="ECO:0000259" key="5">
    <source>
        <dbReference type="PROSITE" id="PS51118"/>
    </source>
</evidence>
<proteinExistence type="predicted"/>
<feature type="compositionally biased region" description="Basic and acidic residues" evidence="4">
    <location>
        <begin position="128"/>
        <end position="138"/>
    </location>
</feature>
<feature type="region of interest" description="Disordered" evidence="4">
    <location>
        <begin position="103"/>
        <end position="138"/>
    </location>
</feature>